<feature type="region of interest" description="Disordered" evidence="1">
    <location>
        <begin position="1"/>
        <end position="32"/>
    </location>
</feature>
<accession>A0A4V3SIM8</accession>
<sequence length="113" mass="12213">MVRQLVSAHPAQPRCVWKRDHHSPSPLAPVKGRIPPPVHYSACQPVSSSSSPVPSDSVTSLHPFAPFQPLSADASQQSRQQAELGFLIQQIPLSPHTRTPAQCESVLLGILLV</sequence>
<dbReference type="Proteomes" id="UP000298138">
    <property type="component" value="Unassembled WGS sequence"/>
</dbReference>
<gene>
    <name evidence="2" type="ORF">EX30DRAFT_341139</name>
</gene>
<evidence type="ECO:0000313" key="2">
    <source>
        <dbReference type="EMBL" id="TGZ80805.1"/>
    </source>
</evidence>
<dbReference type="EMBL" id="ML220122">
    <property type="protein sequence ID" value="TGZ80805.1"/>
    <property type="molecule type" value="Genomic_DNA"/>
</dbReference>
<evidence type="ECO:0000313" key="3">
    <source>
        <dbReference type="Proteomes" id="UP000298138"/>
    </source>
</evidence>
<feature type="compositionally biased region" description="Low complexity" evidence="1">
    <location>
        <begin position="45"/>
        <end position="60"/>
    </location>
</feature>
<name>A0A4V3SIM8_9PEZI</name>
<proteinExistence type="predicted"/>
<reference evidence="2 3" key="1">
    <citation type="submission" date="2019-04" db="EMBL/GenBank/DDBJ databases">
        <title>Comparative genomics and transcriptomics to analyze fruiting body development in filamentous ascomycetes.</title>
        <authorList>
            <consortium name="DOE Joint Genome Institute"/>
            <person name="Lutkenhaus R."/>
            <person name="Traeger S."/>
            <person name="Breuer J."/>
            <person name="Kuo A."/>
            <person name="Lipzen A."/>
            <person name="Pangilinan J."/>
            <person name="Dilworth D."/>
            <person name="Sandor L."/>
            <person name="Poggeler S."/>
            <person name="Barry K."/>
            <person name="Grigoriev I.V."/>
            <person name="Nowrousian M."/>
        </authorList>
    </citation>
    <scope>NUCLEOTIDE SEQUENCE [LARGE SCALE GENOMIC DNA]</scope>
    <source>
        <strain evidence="2 3">CBS 389.68</strain>
    </source>
</reference>
<dbReference type="InParanoid" id="A0A4V3SIM8"/>
<dbReference type="AlphaFoldDB" id="A0A4V3SIM8"/>
<evidence type="ECO:0000256" key="1">
    <source>
        <dbReference type="SAM" id="MobiDB-lite"/>
    </source>
</evidence>
<keyword evidence="3" id="KW-1185">Reference proteome</keyword>
<feature type="region of interest" description="Disordered" evidence="1">
    <location>
        <begin position="41"/>
        <end position="60"/>
    </location>
</feature>
<protein>
    <submittedName>
        <fullName evidence="2">Uncharacterized protein</fullName>
    </submittedName>
</protein>
<organism evidence="2 3">
    <name type="scientific">Ascodesmis nigricans</name>
    <dbReference type="NCBI Taxonomy" id="341454"/>
    <lineage>
        <taxon>Eukaryota</taxon>
        <taxon>Fungi</taxon>
        <taxon>Dikarya</taxon>
        <taxon>Ascomycota</taxon>
        <taxon>Pezizomycotina</taxon>
        <taxon>Pezizomycetes</taxon>
        <taxon>Pezizales</taxon>
        <taxon>Ascodesmidaceae</taxon>
        <taxon>Ascodesmis</taxon>
    </lineage>
</organism>